<dbReference type="EMBL" id="NWTK01000010">
    <property type="protein sequence ID" value="PKR53055.1"/>
    <property type="molecule type" value="Genomic_DNA"/>
</dbReference>
<dbReference type="AlphaFoldDB" id="A0A2N3KR91"/>
<dbReference type="OrthoDB" id="979809at2"/>
<sequence length="334" mass="38417">MEFILDKTDANNIRRISTDLQQRYKTVDNPDFYRRATYYAFDLPKDLLISLSIFNSTDHPFMKIKGLPINDELLMQTPASWREGRSEEAYLCEFMHYLIAVHIGQPFCWKTQQNGRTVNDILPVKGFEHEQLAIASKSNLMWHVEDAFHDARGEFLSLMCLRNQDKVPTLISAPNMKKLSSSSIEELMKPQYFVRADDAHDQNTNLNEIGGDDTIMGAFQNARSLRKVAILFGSPQYPYMRLDMDTFGRESFVSDEAEAAYRELCDLVETSAAAIVCEPGDILIVNNFLTVHGRPPFQPRYDGKDRWLQRLLINSDFRKAAAYRESVESNILYA</sequence>
<dbReference type="InterPro" id="IPR014503">
    <property type="entry name" value="Clavaminate_syn-like"/>
</dbReference>
<dbReference type="RefSeq" id="WP_101268109.1">
    <property type="nucleotide sequence ID" value="NZ_NWTK01000010.1"/>
</dbReference>
<comment type="similarity">
    <text evidence="1">Belongs to the clavaminate synthase family.</text>
</comment>
<keyword evidence="4 5" id="KW-0408">Iron</keyword>
<dbReference type="Pfam" id="PF02668">
    <property type="entry name" value="TauD"/>
    <property type="match status" value="1"/>
</dbReference>
<dbReference type="GO" id="GO:0005506">
    <property type="term" value="F:iron ion binding"/>
    <property type="evidence" value="ECO:0007669"/>
    <property type="project" value="InterPro"/>
</dbReference>
<accession>A0A2N3KR91</accession>
<reference evidence="7 8" key="1">
    <citation type="submission" date="2017-09" db="EMBL/GenBank/DDBJ databases">
        <title>Biodiversity and function of Thalassospira species in the particle-attached aromatic-hydrocarbon-degrading consortia from the surface seawater of the South China Sea.</title>
        <authorList>
            <person name="Dong C."/>
            <person name="Liu R."/>
            <person name="Shao Z."/>
        </authorList>
    </citation>
    <scope>NUCLEOTIDE SEQUENCE [LARGE SCALE GENOMIC DNA]</scope>
    <source>
        <strain evidence="7 8">CSC1P2</strain>
    </source>
</reference>
<feature type="binding site" evidence="5">
    <location>
        <position position="145"/>
    </location>
    <ligand>
        <name>Fe cation</name>
        <dbReference type="ChEBI" id="CHEBI:24875"/>
    </ligand>
</feature>
<name>A0A2N3KR91_9PROT</name>
<dbReference type="InterPro" id="IPR042098">
    <property type="entry name" value="TauD-like_sf"/>
</dbReference>
<evidence type="ECO:0000256" key="2">
    <source>
        <dbReference type="ARBA" id="ARBA00022723"/>
    </source>
</evidence>
<feature type="domain" description="TauD/TfdA-like" evidence="6">
    <location>
        <begin position="253"/>
        <end position="311"/>
    </location>
</feature>
<evidence type="ECO:0000256" key="1">
    <source>
        <dbReference type="ARBA" id="ARBA00008425"/>
    </source>
</evidence>
<dbReference type="Gene3D" id="3.60.130.10">
    <property type="entry name" value="Clavaminate synthase-like"/>
    <property type="match status" value="1"/>
</dbReference>
<proteinExistence type="inferred from homology"/>
<dbReference type="InterPro" id="IPR003819">
    <property type="entry name" value="TauD/TfdA-like"/>
</dbReference>
<keyword evidence="2 5" id="KW-0479">Metal-binding</keyword>
<evidence type="ECO:0000313" key="8">
    <source>
        <dbReference type="Proteomes" id="UP000233597"/>
    </source>
</evidence>
<gene>
    <name evidence="7" type="ORF">COO20_15355</name>
</gene>
<evidence type="ECO:0000256" key="4">
    <source>
        <dbReference type="ARBA" id="ARBA00023004"/>
    </source>
</evidence>
<dbReference type="Proteomes" id="UP000233597">
    <property type="component" value="Unassembled WGS sequence"/>
</dbReference>
<evidence type="ECO:0000313" key="7">
    <source>
        <dbReference type="EMBL" id="PKR53055.1"/>
    </source>
</evidence>
<protein>
    <recommendedName>
        <fullName evidence="6">TauD/TfdA-like domain-containing protein</fullName>
    </recommendedName>
</protein>
<evidence type="ECO:0000256" key="5">
    <source>
        <dbReference type="PIRSR" id="PIRSR019543-2"/>
    </source>
</evidence>
<comment type="caution">
    <text evidence="7">The sequence shown here is derived from an EMBL/GenBank/DDBJ whole genome shotgun (WGS) entry which is preliminary data.</text>
</comment>
<dbReference type="GO" id="GO:0016706">
    <property type="term" value="F:2-oxoglutarate-dependent dioxygenase activity"/>
    <property type="evidence" value="ECO:0007669"/>
    <property type="project" value="UniProtKB-ARBA"/>
</dbReference>
<feature type="binding site" evidence="5">
    <location>
        <position position="143"/>
    </location>
    <ligand>
        <name>Fe cation</name>
        <dbReference type="ChEBI" id="CHEBI:24875"/>
    </ligand>
</feature>
<keyword evidence="3" id="KW-0560">Oxidoreductase</keyword>
<evidence type="ECO:0000259" key="6">
    <source>
        <dbReference type="Pfam" id="PF02668"/>
    </source>
</evidence>
<dbReference type="SUPFAM" id="SSF51197">
    <property type="entry name" value="Clavaminate synthase-like"/>
    <property type="match status" value="1"/>
</dbReference>
<dbReference type="PIRSF" id="PIRSF019543">
    <property type="entry name" value="Clavaminate_syn"/>
    <property type="match status" value="1"/>
</dbReference>
<evidence type="ECO:0000256" key="3">
    <source>
        <dbReference type="ARBA" id="ARBA00023002"/>
    </source>
</evidence>
<organism evidence="7 8">
    <name type="scientific">Thalassospira marina</name>
    <dbReference type="NCBI Taxonomy" id="2048283"/>
    <lineage>
        <taxon>Bacteria</taxon>
        <taxon>Pseudomonadati</taxon>
        <taxon>Pseudomonadota</taxon>
        <taxon>Alphaproteobacteria</taxon>
        <taxon>Rhodospirillales</taxon>
        <taxon>Thalassospiraceae</taxon>
        <taxon>Thalassospira</taxon>
    </lineage>
</organism>